<dbReference type="PANTHER" id="PTHR34387:SF1">
    <property type="entry name" value="PERIPLASMIC IMMUNOGENIC PROTEIN"/>
    <property type="match status" value="1"/>
</dbReference>
<evidence type="ECO:0000313" key="2">
    <source>
        <dbReference type="Proteomes" id="UP000199004"/>
    </source>
</evidence>
<dbReference type="PANTHER" id="PTHR34387">
    <property type="entry name" value="SLR1258 PROTEIN"/>
    <property type="match status" value="1"/>
</dbReference>
<dbReference type="Proteomes" id="UP000199004">
    <property type="component" value="Unassembled WGS sequence"/>
</dbReference>
<dbReference type="GO" id="GO:0006974">
    <property type="term" value="P:DNA damage response"/>
    <property type="evidence" value="ECO:0007669"/>
    <property type="project" value="TreeGrafter"/>
</dbReference>
<evidence type="ECO:0008006" key="3">
    <source>
        <dbReference type="Google" id="ProtNLM"/>
    </source>
</evidence>
<organism evidence="1 2">
    <name type="scientific">Nocardioides szechwanensis</name>
    <dbReference type="NCBI Taxonomy" id="1005944"/>
    <lineage>
        <taxon>Bacteria</taxon>
        <taxon>Bacillati</taxon>
        <taxon>Actinomycetota</taxon>
        <taxon>Actinomycetes</taxon>
        <taxon>Propionibacteriales</taxon>
        <taxon>Nocardioidaceae</taxon>
        <taxon>Nocardioides</taxon>
    </lineage>
</organism>
<sequence length="265" mass="27765">MDKNVTVSVKGLLVAGLVLLALAVAYLLGGNGSTPAAQAAAPEEGAVAAARTVTMTGSGEATAVPDQVVFDVSVRMMRPELEDALDESNRTMEKVLDALEAQGVARKDIQTTGLEMNPVYDYPRYSAPVLKGYRVTQRAAVLVTELKSAGKAVTAAVNSGGNAVRVGDIRLKIGDPEAALAKARTQAVEEATRKAQEYADATGQELGAVMTLREVEETSQSAIDQQGLMYGEVAAYAARDMASLPIQAGRADLGVDVQVVWELAD</sequence>
<dbReference type="InterPro" id="IPR052022">
    <property type="entry name" value="26kDa_periplasmic_antigen"/>
</dbReference>
<gene>
    <name evidence="1" type="ORF">SAMN05192576_3338</name>
</gene>
<dbReference type="Gene3D" id="3.30.110.170">
    <property type="entry name" value="Protein of unknown function (DUF541), domain 1"/>
    <property type="match status" value="1"/>
</dbReference>
<evidence type="ECO:0000313" key="1">
    <source>
        <dbReference type="EMBL" id="SDO10191.1"/>
    </source>
</evidence>
<dbReference type="Gene3D" id="3.30.70.2970">
    <property type="entry name" value="Protein of unknown function (DUF541), domain 2"/>
    <property type="match status" value="1"/>
</dbReference>
<keyword evidence="2" id="KW-1185">Reference proteome</keyword>
<proteinExistence type="predicted"/>
<name>A0A1H0GU55_9ACTN</name>
<dbReference type="STRING" id="1005944.SAMN05192576_3338"/>
<dbReference type="EMBL" id="FNIC01000006">
    <property type="protein sequence ID" value="SDO10191.1"/>
    <property type="molecule type" value="Genomic_DNA"/>
</dbReference>
<protein>
    <recommendedName>
        <fullName evidence="3">26 kDa periplasmic immunogenic protein</fullName>
    </recommendedName>
</protein>
<dbReference type="RefSeq" id="WP_091025948.1">
    <property type="nucleotide sequence ID" value="NZ_BKAE01000008.1"/>
</dbReference>
<dbReference type="InterPro" id="IPR007497">
    <property type="entry name" value="SIMPL/DUF541"/>
</dbReference>
<reference evidence="1 2" key="1">
    <citation type="submission" date="2016-10" db="EMBL/GenBank/DDBJ databases">
        <authorList>
            <person name="de Groot N.N."/>
        </authorList>
    </citation>
    <scope>NUCLEOTIDE SEQUENCE [LARGE SCALE GENOMIC DNA]</scope>
    <source>
        <strain evidence="1 2">CGMCC 1.11147</strain>
    </source>
</reference>
<accession>A0A1H0GU55</accession>
<dbReference type="Pfam" id="PF04402">
    <property type="entry name" value="SIMPL"/>
    <property type="match status" value="1"/>
</dbReference>
<dbReference type="AlphaFoldDB" id="A0A1H0GU55"/>